<evidence type="ECO:0000256" key="10">
    <source>
        <dbReference type="ARBA" id="ARBA00022777"/>
    </source>
</evidence>
<evidence type="ECO:0000256" key="14">
    <source>
        <dbReference type="ARBA" id="ARBA00022989"/>
    </source>
</evidence>
<dbReference type="FunFam" id="1.10.510.10:FF:000572">
    <property type="entry name" value="Serine/threonine-protein kinase/endoribonuclease IRE1"/>
    <property type="match status" value="1"/>
</dbReference>
<proteinExistence type="predicted"/>
<comment type="cofactor">
    <cofactor evidence="1">
        <name>Mg(2+)</name>
        <dbReference type="ChEBI" id="CHEBI:18420"/>
    </cofactor>
</comment>
<dbReference type="Gene3D" id="1.20.1440.180">
    <property type="entry name" value="KEN domain"/>
    <property type="match status" value="1"/>
</dbReference>
<keyword evidence="16" id="KW-0325">Glycoprotein</keyword>
<dbReference type="EMBL" id="KN822229">
    <property type="protein sequence ID" value="KIM52003.1"/>
    <property type="molecule type" value="Genomic_DNA"/>
</dbReference>
<evidence type="ECO:0000313" key="24">
    <source>
        <dbReference type="Proteomes" id="UP000053989"/>
    </source>
</evidence>
<dbReference type="PROSITE" id="PS00108">
    <property type="entry name" value="PROTEIN_KINASE_ST"/>
    <property type="match status" value="1"/>
</dbReference>
<dbReference type="Proteomes" id="UP000053989">
    <property type="component" value="Unassembled WGS sequence"/>
</dbReference>
<dbReference type="GO" id="GO:0006397">
    <property type="term" value="P:mRNA processing"/>
    <property type="evidence" value="ECO:0007669"/>
    <property type="project" value="InterPro"/>
</dbReference>
<reference evidence="24" key="2">
    <citation type="submission" date="2015-01" db="EMBL/GenBank/DDBJ databases">
        <title>Evolutionary Origins and Diversification of the Mycorrhizal Mutualists.</title>
        <authorList>
            <consortium name="DOE Joint Genome Institute"/>
            <consortium name="Mycorrhizal Genomics Consortium"/>
            <person name="Kohler A."/>
            <person name="Kuo A."/>
            <person name="Nagy L.G."/>
            <person name="Floudas D."/>
            <person name="Copeland A."/>
            <person name="Barry K.W."/>
            <person name="Cichocki N."/>
            <person name="Veneault-Fourrey C."/>
            <person name="LaButti K."/>
            <person name="Lindquist E.A."/>
            <person name="Lipzen A."/>
            <person name="Lundell T."/>
            <person name="Morin E."/>
            <person name="Murat C."/>
            <person name="Riley R."/>
            <person name="Ohm R."/>
            <person name="Sun H."/>
            <person name="Tunlid A."/>
            <person name="Henrissat B."/>
            <person name="Grigoriev I.V."/>
            <person name="Hibbett D.S."/>
            <person name="Martin F."/>
        </authorList>
    </citation>
    <scope>NUCLEOTIDE SEQUENCE [LARGE SCALE GENOMIC DNA]</scope>
    <source>
        <strain evidence="24">Foug A</strain>
    </source>
</reference>
<keyword evidence="6" id="KW-0812">Transmembrane</keyword>
<evidence type="ECO:0000256" key="8">
    <source>
        <dbReference type="ARBA" id="ARBA00022729"/>
    </source>
</evidence>
<protein>
    <recommendedName>
        <fullName evidence="3">non-specific serine/threonine protein kinase</fullName>
        <ecNumber evidence="3">2.7.11.1</ecNumber>
    </recommendedName>
</protein>
<reference evidence="23 24" key="1">
    <citation type="submission" date="2014-04" db="EMBL/GenBank/DDBJ databases">
        <authorList>
            <consortium name="DOE Joint Genome Institute"/>
            <person name="Kuo A."/>
            <person name="Kohler A."/>
            <person name="Nagy L.G."/>
            <person name="Floudas D."/>
            <person name="Copeland A."/>
            <person name="Barry K.W."/>
            <person name="Cichocki N."/>
            <person name="Veneault-Fourrey C."/>
            <person name="LaButti K."/>
            <person name="Lindquist E.A."/>
            <person name="Lipzen A."/>
            <person name="Lundell T."/>
            <person name="Morin E."/>
            <person name="Murat C."/>
            <person name="Sun H."/>
            <person name="Tunlid A."/>
            <person name="Henrissat B."/>
            <person name="Grigoriev I.V."/>
            <person name="Hibbett D.S."/>
            <person name="Martin F."/>
            <person name="Nordberg H.P."/>
            <person name="Cantor M.N."/>
            <person name="Hua S.X."/>
        </authorList>
    </citation>
    <scope>NUCLEOTIDE SEQUENCE [LARGE SCALE GENOMIC DNA]</scope>
    <source>
        <strain evidence="23 24">Foug A</strain>
    </source>
</reference>
<keyword evidence="24" id="KW-1185">Reference proteome</keyword>
<dbReference type="GO" id="GO:1990604">
    <property type="term" value="C:IRE1-TRAF2-ASK1 complex"/>
    <property type="evidence" value="ECO:0007669"/>
    <property type="project" value="TreeGrafter"/>
</dbReference>
<keyword evidence="15" id="KW-0472">Membrane</keyword>
<feature type="region of interest" description="Disordered" evidence="19">
    <location>
        <begin position="568"/>
        <end position="704"/>
    </location>
</feature>
<feature type="compositionally biased region" description="Polar residues" evidence="19">
    <location>
        <begin position="572"/>
        <end position="586"/>
    </location>
</feature>
<comment type="catalytic activity">
    <reaction evidence="17">
        <text>L-threonyl-[protein] + ATP = O-phospho-L-threonyl-[protein] + ADP + H(+)</text>
        <dbReference type="Rhea" id="RHEA:46608"/>
        <dbReference type="Rhea" id="RHEA-COMP:11060"/>
        <dbReference type="Rhea" id="RHEA-COMP:11605"/>
        <dbReference type="ChEBI" id="CHEBI:15378"/>
        <dbReference type="ChEBI" id="CHEBI:30013"/>
        <dbReference type="ChEBI" id="CHEBI:30616"/>
        <dbReference type="ChEBI" id="CHEBI:61977"/>
        <dbReference type="ChEBI" id="CHEBI:456216"/>
        <dbReference type="EC" id="2.7.11.1"/>
    </reaction>
    <physiologicalReaction direction="left-to-right" evidence="17">
        <dbReference type="Rhea" id="RHEA:46609"/>
    </physiologicalReaction>
</comment>
<dbReference type="PROSITE" id="PS51392">
    <property type="entry name" value="KEN"/>
    <property type="match status" value="1"/>
</dbReference>
<evidence type="ECO:0000256" key="2">
    <source>
        <dbReference type="ARBA" id="ARBA00004479"/>
    </source>
</evidence>
<dbReference type="SMART" id="SM00220">
    <property type="entry name" value="S_TKc"/>
    <property type="match status" value="1"/>
</dbReference>
<keyword evidence="13" id="KW-0460">Magnesium</keyword>
<keyword evidence="10" id="KW-0418">Kinase</keyword>
<evidence type="ECO:0000256" key="17">
    <source>
        <dbReference type="ARBA" id="ARBA00048659"/>
    </source>
</evidence>
<feature type="compositionally biased region" description="Low complexity" evidence="19">
    <location>
        <begin position="912"/>
        <end position="929"/>
    </location>
</feature>
<dbReference type="FunFam" id="1.20.1440.180:FF:000002">
    <property type="entry name" value="Serine/threonine-protein kinase/endoribonuclease IRE1"/>
    <property type="match status" value="1"/>
</dbReference>
<dbReference type="SMART" id="SM00580">
    <property type="entry name" value="PUG"/>
    <property type="match status" value="1"/>
</dbReference>
<evidence type="ECO:0000256" key="5">
    <source>
        <dbReference type="ARBA" id="ARBA00022679"/>
    </source>
</evidence>
<dbReference type="PROSITE" id="PS50011">
    <property type="entry name" value="PROTEIN_KINASE_DOM"/>
    <property type="match status" value="1"/>
</dbReference>
<organism evidence="23 24">
    <name type="scientific">Scleroderma citrinum Foug A</name>
    <dbReference type="NCBI Taxonomy" id="1036808"/>
    <lineage>
        <taxon>Eukaryota</taxon>
        <taxon>Fungi</taxon>
        <taxon>Dikarya</taxon>
        <taxon>Basidiomycota</taxon>
        <taxon>Agaricomycotina</taxon>
        <taxon>Agaricomycetes</taxon>
        <taxon>Agaricomycetidae</taxon>
        <taxon>Boletales</taxon>
        <taxon>Sclerodermatineae</taxon>
        <taxon>Sclerodermataceae</taxon>
        <taxon>Scleroderma</taxon>
    </lineage>
</organism>
<dbReference type="Pfam" id="PF06479">
    <property type="entry name" value="Ribonuc_2-5A"/>
    <property type="match status" value="1"/>
</dbReference>
<evidence type="ECO:0000256" key="13">
    <source>
        <dbReference type="ARBA" id="ARBA00022842"/>
    </source>
</evidence>
<dbReference type="InterPro" id="IPR045133">
    <property type="entry name" value="IRE1/2-like"/>
</dbReference>
<feature type="chain" id="PRO_5002159732" description="non-specific serine/threonine protein kinase" evidence="20">
    <location>
        <begin position="22"/>
        <end position="1151"/>
    </location>
</feature>
<dbReference type="InterPro" id="IPR008271">
    <property type="entry name" value="Ser/Thr_kinase_AS"/>
</dbReference>
<keyword evidence="4" id="KW-0723">Serine/threonine-protein kinase</keyword>
<dbReference type="GO" id="GO:0051082">
    <property type="term" value="F:unfolded protein binding"/>
    <property type="evidence" value="ECO:0007669"/>
    <property type="project" value="TreeGrafter"/>
</dbReference>
<accession>A0A0C2YQJ5</accession>
<dbReference type="InterPro" id="IPR011009">
    <property type="entry name" value="Kinase-like_dom_sf"/>
</dbReference>
<dbReference type="GO" id="GO:0016787">
    <property type="term" value="F:hydrolase activity"/>
    <property type="evidence" value="ECO:0007669"/>
    <property type="project" value="UniProtKB-KW"/>
</dbReference>
<evidence type="ECO:0000256" key="9">
    <source>
        <dbReference type="ARBA" id="ARBA00022741"/>
    </source>
</evidence>
<evidence type="ECO:0000256" key="4">
    <source>
        <dbReference type="ARBA" id="ARBA00022527"/>
    </source>
</evidence>
<dbReference type="Pfam" id="PF00069">
    <property type="entry name" value="Pkinase"/>
    <property type="match status" value="1"/>
</dbReference>
<dbReference type="GO" id="GO:0046872">
    <property type="term" value="F:metal ion binding"/>
    <property type="evidence" value="ECO:0007669"/>
    <property type="project" value="UniProtKB-KW"/>
</dbReference>
<feature type="compositionally biased region" description="Basic residues" evidence="19">
    <location>
        <begin position="640"/>
        <end position="655"/>
    </location>
</feature>
<keyword evidence="8 20" id="KW-0732">Signal</keyword>
<evidence type="ECO:0000256" key="15">
    <source>
        <dbReference type="ARBA" id="ARBA00023136"/>
    </source>
</evidence>
<dbReference type="GO" id="GO:0005524">
    <property type="term" value="F:ATP binding"/>
    <property type="evidence" value="ECO:0007669"/>
    <property type="project" value="UniProtKB-KW"/>
</dbReference>
<dbReference type="InterPro" id="IPR010513">
    <property type="entry name" value="KEN_dom"/>
</dbReference>
<dbReference type="STRING" id="1036808.A0A0C2YQJ5"/>
<feature type="domain" description="Protein kinase" evidence="21">
    <location>
        <begin position="715"/>
        <end position="1014"/>
    </location>
</feature>
<dbReference type="AlphaFoldDB" id="A0A0C2YQJ5"/>
<evidence type="ECO:0000256" key="20">
    <source>
        <dbReference type="SAM" id="SignalP"/>
    </source>
</evidence>
<dbReference type="CDD" id="cd10422">
    <property type="entry name" value="RNase_Ire1"/>
    <property type="match status" value="1"/>
</dbReference>
<dbReference type="GO" id="GO:0036498">
    <property type="term" value="P:IRE1-mediated unfolded protein response"/>
    <property type="evidence" value="ECO:0007669"/>
    <property type="project" value="TreeGrafter"/>
</dbReference>
<evidence type="ECO:0000256" key="18">
    <source>
        <dbReference type="ARBA" id="ARBA00048977"/>
    </source>
</evidence>
<feature type="domain" description="KEN" evidence="22">
    <location>
        <begin position="1017"/>
        <end position="1149"/>
    </location>
</feature>
<gene>
    <name evidence="23" type="ORF">SCLCIDRAFT_587916</name>
</gene>
<keyword evidence="14" id="KW-1133">Transmembrane helix</keyword>
<evidence type="ECO:0000256" key="7">
    <source>
        <dbReference type="ARBA" id="ARBA00022723"/>
    </source>
</evidence>
<dbReference type="FunFam" id="3.30.200.20:FF:000077">
    <property type="entry name" value="Putative Serine/threonine-protein kinase/endoribonuclease IRE1"/>
    <property type="match status" value="1"/>
</dbReference>
<dbReference type="Gene3D" id="1.10.510.10">
    <property type="entry name" value="Transferase(Phosphotransferase) domain 1"/>
    <property type="match status" value="1"/>
</dbReference>
<keyword evidence="5" id="KW-0808">Transferase</keyword>
<dbReference type="EC" id="2.7.11.1" evidence="3"/>
<dbReference type="Gene3D" id="3.30.200.20">
    <property type="entry name" value="Phosphorylase Kinase, domain 1"/>
    <property type="match status" value="1"/>
</dbReference>
<dbReference type="GO" id="GO:0070059">
    <property type="term" value="P:intrinsic apoptotic signaling pathway in response to endoplasmic reticulum stress"/>
    <property type="evidence" value="ECO:0007669"/>
    <property type="project" value="TreeGrafter"/>
</dbReference>
<dbReference type="SUPFAM" id="SSF56112">
    <property type="entry name" value="Protein kinase-like (PK-like)"/>
    <property type="match status" value="1"/>
</dbReference>
<dbReference type="InterPro" id="IPR000719">
    <property type="entry name" value="Prot_kinase_dom"/>
</dbReference>
<feature type="signal peptide" evidence="20">
    <location>
        <begin position="1"/>
        <end position="21"/>
    </location>
</feature>
<keyword evidence="7" id="KW-0479">Metal-binding</keyword>
<evidence type="ECO:0000256" key="3">
    <source>
        <dbReference type="ARBA" id="ARBA00012513"/>
    </source>
</evidence>
<evidence type="ECO:0000259" key="22">
    <source>
        <dbReference type="PROSITE" id="PS51392"/>
    </source>
</evidence>
<dbReference type="GO" id="GO:0004674">
    <property type="term" value="F:protein serine/threonine kinase activity"/>
    <property type="evidence" value="ECO:0007669"/>
    <property type="project" value="UniProtKB-KW"/>
</dbReference>
<evidence type="ECO:0000256" key="16">
    <source>
        <dbReference type="ARBA" id="ARBA00023180"/>
    </source>
</evidence>
<evidence type="ECO:0000259" key="21">
    <source>
        <dbReference type="PROSITE" id="PS50011"/>
    </source>
</evidence>
<sequence length="1151" mass="126956">MWYLCVLTLLISVLCLPETLAINSITDAVATAAHSRPGYGARIPRSSSKHTQSETSEDIHLLDIVLLASVDGRFHAINRTSGHRLWSMSSSGGDIPPNLSPLVRTQHTPIDPDLTDEDSAHHELYVIEPQSGDVYVMPTPTSPLQPLSFSMSQLVEMSPFKFAREDDERIFVGKKETSLLSIELETGRVKAINAECPWDPFEDLNSNDDIVLDELEDFMSHKDPPRSTHVFIGRTDYHVSIYSRASSPSGRKPPGQNLSFSSYGPNYPDNSLQANYRRTTDNTYIHSLPNGKVLSFKARDTNSDDPYHLRQSPILWGLSFDSPIVAVFDVFSGSQRQDPFVLMQPRPPISDILLFDGLPPTQLEAFFNLDTAYVGLVPETGSLFIMTTEHYPLVAFGDTEYSPNSRLLDPSPSSDANGDLPNNIDSVTKRRKLLELCRQSPFDTICLTGKRGLDLSGLSSRQLPGVPSVDLPVDVDSGRNSDIEFEEIRRSDSSPVASSNLTRDVQSTGDRFSLPAVGSMLLVMLFGATWLFRDKSSLSRVLPLPASPQEGLKDDNVSDLSLSSASPVSGVQAISNGNVNVTTDVPTSVRELDPPSTAPRRQSVHFADPAEVQDIPDSPATPAAETGEDSEKEGDTGGTPKKRKAPRRRRGKKGKGNNQSSNGPADDGTATENDANGSTREENGTENGDPSPDAPLPSATLILPSTPIPPASSLVVSDTILGFGSHGTVVYRGSLQGRPVAVKRLLQDFVTLAAREVSILQESDDHPNVIRYYYQEAQANFLYIALELCPATLADVIENPDQHRDIVVNFDPKRALCQITSGLRHLHSLKIVHRDIKPQNILISGPKQGALGKDGGRRMLISDFGLCKKLDVDQTSFLPTAQGAQAAGTVGWRAPEILRGEVKLDDSVDDTSQSSRGSVSTVVGGSSSGKPRLTKSVDIFSLGCLFFYVLTNGSHPFGDRFEREVNIIKNIKNLDGLEHYGEEGTEAVDLITRMLDPEAYNRPDTTTCLLHPFFWDPGRRLNFLQDASDRFEIMCRDPRDQNLVILETKAHDIVGNDWHSRLDKVFIENLGKFRKYDGKSVQDLLRALRNKKHHYQDLPENVKRTLGPMPEGFLGYFTRRFPRLFMHVHGVISDTPLCSESMFRAYFQINE</sequence>
<evidence type="ECO:0000313" key="23">
    <source>
        <dbReference type="EMBL" id="KIM52003.1"/>
    </source>
</evidence>
<comment type="subcellular location">
    <subcellularLocation>
        <location evidence="2">Membrane</location>
        <topology evidence="2">Single-pass type I membrane protein</topology>
    </subcellularLocation>
</comment>
<evidence type="ECO:0000256" key="11">
    <source>
        <dbReference type="ARBA" id="ARBA00022801"/>
    </source>
</evidence>
<keyword evidence="12" id="KW-0067">ATP-binding</keyword>
<evidence type="ECO:0000256" key="12">
    <source>
        <dbReference type="ARBA" id="ARBA00022840"/>
    </source>
</evidence>
<keyword evidence="9" id="KW-0547">Nucleotide-binding</keyword>
<feature type="region of interest" description="Disordered" evidence="19">
    <location>
        <begin position="244"/>
        <end position="266"/>
    </location>
</feature>
<dbReference type="OrthoDB" id="63989at2759"/>
<dbReference type="PANTHER" id="PTHR13954:SF6">
    <property type="entry name" value="NON-SPECIFIC SERINE_THREONINE PROTEIN KINASE"/>
    <property type="match status" value="1"/>
</dbReference>
<feature type="region of interest" description="Disordered" evidence="19">
    <location>
        <begin position="905"/>
        <end position="930"/>
    </location>
</feature>
<name>A0A0C2YQJ5_9AGAM</name>
<comment type="catalytic activity">
    <reaction evidence="18">
        <text>L-seryl-[protein] + ATP = O-phospho-L-seryl-[protein] + ADP + H(+)</text>
        <dbReference type="Rhea" id="RHEA:17989"/>
        <dbReference type="Rhea" id="RHEA-COMP:9863"/>
        <dbReference type="Rhea" id="RHEA-COMP:11604"/>
        <dbReference type="ChEBI" id="CHEBI:15378"/>
        <dbReference type="ChEBI" id="CHEBI:29999"/>
        <dbReference type="ChEBI" id="CHEBI:30616"/>
        <dbReference type="ChEBI" id="CHEBI:83421"/>
        <dbReference type="ChEBI" id="CHEBI:456216"/>
        <dbReference type="EC" id="2.7.11.1"/>
    </reaction>
    <physiologicalReaction direction="left-to-right" evidence="18">
        <dbReference type="Rhea" id="RHEA:17990"/>
    </physiologicalReaction>
</comment>
<evidence type="ECO:0000256" key="1">
    <source>
        <dbReference type="ARBA" id="ARBA00001946"/>
    </source>
</evidence>
<dbReference type="PANTHER" id="PTHR13954">
    <property type="entry name" value="IRE1-RELATED"/>
    <property type="match status" value="1"/>
</dbReference>
<dbReference type="GO" id="GO:0004521">
    <property type="term" value="F:RNA endonuclease activity"/>
    <property type="evidence" value="ECO:0007669"/>
    <property type="project" value="InterPro"/>
</dbReference>
<dbReference type="HOGENOM" id="CLU_004875_2_1_1"/>
<evidence type="ECO:0000256" key="19">
    <source>
        <dbReference type="SAM" id="MobiDB-lite"/>
    </source>
</evidence>
<dbReference type="FunCoup" id="A0A0C2YQJ5">
    <property type="interactions" value="130"/>
</dbReference>
<dbReference type="InParanoid" id="A0A0C2YQJ5"/>
<dbReference type="InterPro" id="IPR038357">
    <property type="entry name" value="KEN_sf"/>
</dbReference>
<evidence type="ECO:0000256" key="6">
    <source>
        <dbReference type="ARBA" id="ARBA00022692"/>
    </source>
</evidence>
<keyword evidence="11" id="KW-0378">Hydrolase</keyword>
<feature type="compositionally biased region" description="Polar residues" evidence="19">
    <location>
        <begin position="256"/>
        <end position="266"/>
    </location>
</feature>